<accession>A0A3M8AH46</accession>
<keyword evidence="1" id="KW-0472">Membrane</keyword>
<keyword evidence="1" id="KW-0812">Transmembrane</keyword>
<gene>
    <name evidence="2" type="ORF">EDM22_07060</name>
</gene>
<reference evidence="2 3" key="1">
    <citation type="submission" date="2018-10" db="EMBL/GenBank/DDBJ databases">
        <title>Isolation, diversity and antibacterial activity of antinobacteria from the wheat rhizosphere soil.</title>
        <authorList>
            <person name="Sun T."/>
        </authorList>
    </citation>
    <scope>NUCLEOTIDE SEQUENCE [LARGE SCALE GENOMIC DNA]</scope>
    <source>
        <strain evidence="2 3">SJ-23</strain>
    </source>
</reference>
<keyword evidence="3" id="KW-1185">Reference proteome</keyword>
<evidence type="ECO:0000313" key="2">
    <source>
        <dbReference type="EMBL" id="RNB50471.1"/>
    </source>
</evidence>
<feature type="transmembrane region" description="Helical" evidence="1">
    <location>
        <begin position="40"/>
        <end position="57"/>
    </location>
</feature>
<comment type="caution">
    <text evidence="2">The sequence shown here is derived from an EMBL/GenBank/DDBJ whole genome shotgun (WGS) entry which is preliminary data.</text>
</comment>
<dbReference type="AlphaFoldDB" id="A0A3M8AH46"/>
<dbReference type="Proteomes" id="UP000275048">
    <property type="component" value="Unassembled WGS sequence"/>
</dbReference>
<proteinExistence type="predicted"/>
<dbReference type="EMBL" id="RHHB01000008">
    <property type="protein sequence ID" value="RNB50471.1"/>
    <property type="molecule type" value="Genomic_DNA"/>
</dbReference>
<evidence type="ECO:0000313" key="3">
    <source>
        <dbReference type="Proteomes" id="UP000275048"/>
    </source>
</evidence>
<organism evidence="2 3">
    <name type="scientific">Agromyces tardus</name>
    <dbReference type="NCBI Taxonomy" id="2583849"/>
    <lineage>
        <taxon>Bacteria</taxon>
        <taxon>Bacillati</taxon>
        <taxon>Actinomycetota</taxon>
        <taxon>Actinomycetes</taxon>
        <taxon>Micrococcales</taxon>
        <taxon>Microbacteriaceae</taxon>
        <taxon>Agromyces</taxon>
    </lineage>
</organism>
<sequence length="88" mass="9415">MAVQVFPAKRLGWWGLGVTLAFILLFVLKVGVAFPLPSPLIFGVGVIGVVLSIWAVVRGDRSLVLIILAAVVAVFVLFFVGGELLFPH</sequence>
<keyword evidence="1" id="KW-1133">Transmembrane helix</keyword>
<feature type="transmembrane region" description="Helical" evidence="1">
    <location>
        <begin position="12"/>
        <end position="34"/>
    </location>
</feature>
<feature type="transmembrane region" description="Helical" evidence="1">
    <location>
        <begin position="64"/>
        <end position="86"/>
    </location>
</feature>
<name>A0A3M8AH46_9MICO</name>
<dbReference type="RefSeq" id="WP_122936358.1">
    <property type="nucleotide sequence ID" value="NZ_JBHSNT010000056.1"/>
</dbReference>
<evidence type="ECO:0000256" key="1">
    <source>
        <dbReference type="SAM" id="Phobius"/>
    </source>
</evidence>
<protein>
    <submittedName>
        <fullName evidence="2">Uncharacterized protein</fullName>
    </submittedName>
</protein>